<sequence length="72" mass="7582">MGDEGASWVGPGGLQVTAVRLAGAHRVWAEFMGVQGDTALLVTRGGVLVGQGYYGTVEELSDVVDLSELYLR</sequence>
<comment type="caution">
    <text evidence="1">The sequence shown here is derived from an EMBL/GenBank/DDBJ whole genome shotgun (WGS) entry which is preliminary data.</text>
</comment>
<dbReference type="EMBL" id="JADBDZ010000001">
    <property type="protein sequence ID" value="MBE1537295.1"/>
    <property type="molecule type" value="Genomic_DNA"/>
</dbReference>
<name>A0ABR9K359_9ACTN</name>
<dbReference type="RefSeq" id="WP_192763198.1">
    <property type="nucleotide sequence ID" value="NZ_JADBDZ010000001.1"/>
</dbReference>
<gene>
    <name evidence="1" type="ORF">H4W34_007128</name>
</gene>
<organism evidence="1 2">
    <name type="scientific">Actinomadura algeriensis</name>
    <dbReference type="NCBI Taxonomy" id="1679523"/>
    <lineage>
        <taxon>Bacteria</taxon>
        <taxon>Bacillati</taxon>
        <taxon>Actinomycetota</taxon>
        <taxon>Actinomycetes</taxon>
        <taxon>Streptosporangiales</taxon>
        <taxon>Thermomonosporaceae</taxon>
        <taxon>Actinomadura</taxon>
    </lineage>
</organism>
<proteinExistence type="predicted"/>
<keyword evidence="2" id="KW-1185">Reference proteome</keyword>
<reference evidence="1 2" key="1">
    <citation type="submission" date="2020-10" db="EMBL/GenBank/DDBJ databases">
        <title>Sequencing the genomes of 1000 actinobacteria strains.</title>
        <authorList>
            <person name="Klenk H.-P."/>
        </authorList>
    </citation>
    <scope>NUCLEOTIDE SEQUENCE [LARGE SCALE GENOMIC DNA]</scope>
    <source>
        <strain evidence="1 2">DSM 46744</strain>
    </source>
</reference>
<dbReference type="Proteomes" id="UP000627838">
    <property type="component" value="Unassembled WGS sequence"/>
</dbReference>
<evidence type="ECO:0000313" key="2">
    <source>
        <dbReference type="Proteomes" id="UP000627838"/>
    </source>
</evidence>
<protein>
    <submittedName>
        <fullName evidence="1">Uncharacterized protein</fullName>
    </submittedName>
</protein>
<evidence type="ECO:0000313" key="1">
    <source>
        <dbReference type="EMBL" id="MBE1537295.1"/>
    </source>
</evidence>
<accession>A0ABR9K359</accession>